<dbReference type="SUPFAM" id="SSF68906">
    <property type="entry name" value="SAP domain"/>
    <property type="match status" value="1"/>
</dbReference>
<evidence type="ECO:0000313" key="4">
    <source>
        <dbReference type="Proteomes" id="UP001378960"/>
    </source>
</evidence>
<evidence type="ECO:0000313" key="3">
    <source>
        <dbReference type="EMBL" id="GMM47095.1"/>
    </source>
</evidence>
<keyword evidence="4" id="KW-1185">Reference proteome</keyword>
<feature type="domain" description="SAP" evidence="2">
    <location>
        <begin position="4"/>
        <end position="38"/>
    </location>
</feature>
<gene>
    <name evidence="3" type="ORF">DAPK24_036700</name>
</gene>
<organism evidence="3 4">
    <name type="scientific">Pichia kluyveri</name>
    <name type="common">Yeast</name>
    <dbReference type="NCBI Taxonomy" id="36015"/>
    <lineage>
        <taxon>Eukaryota</taxon>
        <taxon>Fungi</taxon>
        <taxon>Dikarya</taxon>
        <taxon>Ascomycota</taxon>
        <taxon>Saccharomycotina</taxon>
        <taxon>Pichiomycetes</taxon>
        <taxon>Pichiales</taxon>
        <taxon>Pichiaceae</taxon>
        <taxon>Pichia</taxon>
    </lineage>
</organism>
<feature type="compositionally biased region" description="Basic and acidic residues" evidence="1">
    <location>
        <begin position="69"/>
        <end position="79"/>
    </location>
</feature>
<dbReference type="EMBL" id="BTGB01000005">
    <property type="protein sequence ID" value="GMM47095.1"/>
    <property type="molecule type" value="Genomic_DNA"/>
</dbReference>
<dbReference type="InterPro" id="IPR036361">
    <property type="entry name" value="SAP_dom_sf"/>
</dbReference>
<feature type="region of interest" description="Disordered" evidence="1">
    <location>
        <begin position="41"/>
        <end position="82"/>
    </location>
</feature>
<reference evidence="3 4" key="1">
    <citation type="journal article" date="2023" name="Elife">
        <title>Identification of key yeast species and microbe-microbe interactions impacting larval growth of Drosophila in the wild.</title>
        <authorList>
            <person name="Mure A."/>
            <person name="Sugiura Y."/>
            <person name="Maeda R."/>
            <person name="Honda K."/>
            <person name="Sakurai N."/>
            <person name="Takahashi Y."/>
            <person name="Watada M."/>
            <person name="Katoh T."/>
            <person name="Gotoh A."/>
            <person name="Gotoh Y."/>
            <person name="Taniguchi I."/>
            <person name="Nakamura K."/>
            <person name="Hayashi T."/>
            <person name="Katayama T."/>
            <person name="Uemura T."/>
            <person name="Hattori Y."/>
        </authorList>
    </citation>
    <scope>NUCLEOTIDE SEQUENCE [LARGE SCALE GENOMIC DNA]</scope>
    <source>
        <strain evidence="3 4">PK-24</strain>
    </source>
</reference>
<dbReference type="InterPro" id="IPR003034">
    <property type="entry name" value="SAP_dom"/>
</dbReference>
<accession>A0AAV5R6E7</accession>
<dbReference type="Pfam" id="PF02037">
    <property type="entry name" value="SAP"/>
    <property type="match status" value="1"/>
</dbReference>
<feature type="region of interest" description="Disordered" evidence="1">
    <location>
        <begin position="147"/>
        <end position="167"/>
    </location>
</feature>
<sequence>MTKYNTLLKAKLQELLEARGLPIEGTKEVLIERLEESDKVAAELDEDDDVKEDVSEAVTTEPTELTEPTETKEEPKEEPTEATLETRVLELLNTKLKRAIKFNEEELIKRLNSEILRINKFGVSAESAIVHELNGTKPKYTNKVVKRRTPKGFRGRNSKKGHNKRRY</sequence>
<protein>
    <recommendedName>
        <fullName evidence="2">SAP domain-containing protein</fullName>
    </recommendedName>
</protein>
<comment type="caution">
    <text evidence="3">The sequence shown here is derived from an EMBL/GenBank/DDBJ whole genome shotgun (WGS) entry which is preliminary data.</text>
</comment>
<dbReference type="Pfam" id="PF18592">
    <property type="entry name" value="Tho1_MOS11_C"/>
    <property type="match status" value="1"/>
</dbReference>
<dbReference type="PROSITE" id="PS50800">
    <property type="entry name" value="SAP"/>
    <property type="match status" value="1"/>
</dbReference>
<dbReference type="InterPro" id="IPR040746">
    <property type="entry name" value="THO1_MOS11_C"/>
</dbReference>
<evidence type="ECO:0000259" key="2">
    <source>
        <dbReference type="PROSITE" id="PS50800"/>
    </source>
</evidence>
<dbReference type="SMART" id="SM00513">
    <property type="entry name" value="SAP"/>
    <property type="match status" value="1"/>
</dbReference>
<name>A0AAV5R6E7_PICKL</name>
<proteinExistence type="predicted"/>
<dbReference type="Gene3D" id="1.10.720.30">
    <property type="entry name" value="SAP domain"/>
    <property type="match status" value="1"/>
</dbReference>
<evidence type="ECO:0000256" key="1">
    <source>
        <dbReference type="SAM" id="MobiDB-lite"/>
    </source>
</evidence>
<feature type="compositionally biased region" description="Low complexity" evidence="1">
    <location>
        <begin position="56"/>
        <end position="68"/>
    </location>
</feature>
<dbReference type="Proteomes" id="UP001378960">
    <property type="component" value="Unassembled WGS sequence"/>
</dbReference>
<dbReference type="AlphaFoldDB" id="A0AAV5R6E7"/>